<evidence type="ECO:0000313" key="1">
    <source>
        <dbReference type="EMBL" id="KAL3403210.1"/>
    </source>
</evidence>
<protein>
    <submittedName>
        <fullName evidence="1">Uncharacterized protein</fullName>
    </submittedName>
</protein>
<organism evidence="1 2">
    <name type="scientific">Trichogramma kaykai</name>
    <dbReference type="NCBI Taxonomy" id="54128"/>
    <lineage>
        <taxon>Eukaryota</taxon>
        <taxon>Metazoa</taxon>
        <taxon>Ecdysozoa</taxon>
        <taxon>Arthropoda</taxon>
        <taxon>Hexapoda</taxon>
        <taxon>Insecta</taxon>
        <taxon>Pterygota</taxon>
        <taxon>Neoptera</taxon>
        <taxon>Endopterygota</taxon>
        <taxon>Hymenoptera</taxon>
        <taxon>Apocrita</taxon>
        <taxon>Proctotrupomorpha</taxon>
        <taxon>Chalcidoidea</taxon>
        <taxon>Trichogrammatidae</taxon>
        <taxon>Trichogramma</taxon>
    </lineage>
</organism>
<reference evidence="1 2" key="1">
    <citation type="journal article" date="2024" name="bioRxiv">
        <title>A reference genome for Trichogramma kaykai: A tiny desert-dwelling parasitoid wasp with competing sex-ratio distorters.</title>
        <authorList>
            <person name="Culotta J."/>
            <person name="Lindsey A.R."/>
        </authorList>
    </citation>
    <scope>NUCLEOTIDE SEQUENCE [LARGE SCALE GENOMIC DNA]</scope>
    <source>
        <strain evidence="1 2">KSX58</strain>
    </source>
</reference>
<sequence>MPRGAIVKRRKICFLINQLHYRILFGMRETETKRTSKSVPQAKESNYKLSRKEDIFKRELIFDACCCRLIISFRVVFHLLSIDAQCRFLLTLFVESEACRCMRRAARTEQRASASHVCAPSHILLGGAFAKFRREYIIM</sequence>
<evidence type="ECO:0000313" key="2">
    <source>
        <dbReference type="Proteomes" id="UP001627154"/>
    </source>
</evidence>
<accession>A0ABD2XDH1</accession>
<dbReference type="EMBL" id="JBJJXI010000032">
    <property type="protein sequence ID" value="KAL3403210.1"/>
    <property type="molecule type" value="Genomic_DNA"/>
</dbReference>
<keyword evidence="2" id="KW-1185">Reference proteome</keyword>
<gene>
    <name evidence="1" type="ORF">TKK_004320</name>
</gene>
<comment type="caution">
    <text evidence="1">The sequence shown here is derived from an EMBL/GenBank/DDBJ whole genome shotgun (WGS) entry which is preliminary data.</text>
</comment>
<dbReference type="AlphaFoldDB" id="A0ABD2XDH1"/>
<name>A0ABD2XDH1_9HYME</name>
<proteinExistence type="predicted"/>
<dbReference type="Proteomes" id="UP001627154">
    <property type="component" value="Unassembled WGS sequence"/>
</dbReference>